<name>A0A7R9MU62_9ACAR</name>
<protein>
    <submittedName>
        <fullName evidence="1">Uncharacterized protein</fullName>
    </submittedName>
</protein>
<evidence type="ECO:0000313" key="1">
    <source>
        <dbReference type="EMBL" id="CAD7666746.1"/>
    </source>
</evidence>
<feature type="non-terminal residue" evidence="1">
    <location>
        <position position="1"/>
    </location>
</feature>
<dbReference type="EMBL" id="OC970402">
    <property type="protein sequence ID" value="CAD7666746.1"/>
    <property type="molecule type" value="Genomic_DNA"/>
</dbReference>
<sequence length="171" mass="19273">KIVNNSKREESINCVLSNALTVIKDKNQTIIPLRSNLGKELFKFFKLPFNYGSSNGVTGLSPIKMSLKLSAYKDLLKETAAHDLHKEVTLSLINSALENNAEEAVEESDRLTLEEMEVFLSQICDPLINGKNSGIDIDENDEDFIDEQLLLSRFIHFLFLPQSLQNSTQLD</sequence>
<reference evidence="1" key="1">
    <citation type="submission" date="2020-11" db="EMBL/GenBank/DDBJ databases">
        <authorList>
            <person name="Tran Van P."/>
        </authorList>
    </citation>
    <scope>NUCLEOTIDE SEQUENCE</scope>
</reference>
<dbReference type="EMBL" id="CAJPVJ010055577">
    <property type="protein sequence ID" value="CAG2183625.1"/>
    <property type="molecule type" value="Genomic_DNA"/>
</dbReference>
<gene>
    <name evidence="1" type="ORF">ONB1V03_LOCUS23045</name>
</gene>
<proteinExistence type="predicted"/>
<organism evidence="1">
    <name type="scientific">Oppiella nova</name>
    <dbReference type="NCBI Taxonomy" id="334625"/>
    <lineage>
        <taxon>Eukaryota</taxon>
        <taxon>Metazoa</taxon>
        <taxon>Ecdysozoa</taxon>
        <taxon>Arthropoda</taxon>
        <taxon>Chelicerata</taxon>
        <taxon>Arachnida</taxon>
        <taxon>Acari</taxon>
        <taxon>Acariformes</taxon>
        <taxon>Sarcoptiformes</taxon>
        <taxon>Oribatida</taxon>
        <taxon>Brachypylina</taxon>
        <taxon>Oppioidea</taxon>
        <taxon>Oppiidae</taxon>
        <taxon>Oppiella</taxon>
    </lineage>
</organism>
<dbReference type="Proteomes" id="UP000728032">
    <property type="component" value="Unassembled WGS sequence"/>
</dbReference>
<accession>A0A7R9MU62</accession>
<feature type="non-terminal residue" evidence="1">
    <location>
        <position position="171"/>
    </location>
</feature>
<keyword evidence="2" id="KW-1185">Reference proteome</keyword>
<evidence type="ECO:0000313" key="2">
    <source>
        <dbReference type="Proteomes" id="UP000728032"/>
    </source>
</evidence>
<dbReference type="OrthoDB" id="10258141at2759"/>
<dbReference type="AlphaFoldDB" id="A0A7R9MU62"/>